<organism evidence="7 8">
    <name type="scientific">Octopus vulgaris</name>
    <name type="common">Common octopus</name>
    <dbReference type="NCBI Taxonomy" id="6645"/>
    <lineage>
        <taxon>Eukaryota</taxon>
        <taxon>Metazoa</taxon>
        <taxon>Spiralia</taxon>
        <taxon>Lophotrochozoa</taxon>
        <taxon>Mollusca</taxon>
        <taxon>Cephalopoda</taxon>
        <taxon>Coleoidea</taxon>
        <taxon>Octopodiformes</taxon>
        <taxon>Octopoda</taxon>
        <taxon>Incirrata</taxon>
        <taxon>Octopodidae</taxon>
        <taxon>Octopus</taxon>
    </lineage>
</organism>
<dbReference type="SMART" id="SM00647">
    <property type="entry name" value="IBR"/>
    <property type="match status" value="1"/>
</dbReference>
<accession>A0AA36AW59</accession>
<keyword evidence="4" id="KW-0833">Ubl conjugation pathway</keyword>
<evidence type="ECO:0000313" key="8">
    <source>
        <dbReference type="Proteomes" id="UP001162480"/>
    </source>
</evidence>
<feature type="domain" description="ZBR-type" evidence="6">
    <location>
        <begin position="282"/>
        <end position="330"/>
    </location>
</feature>
<dbReference type="InterPro" id="IPR044064">
    <property type="entry name" value="ZF_ZBR"/>
</dbReference>
<dbReference type="PANTHER" id="PTHR15493:SF9">
    <property type="entry name" value="GH14043P"/>
    <property type="match status" value="1"/>
</dbReference>
<dbReference type="EMBL" id="OX597817">
    <property type="protein sequence ID" value="CAI9721982.1"/>
    <property type="molecule type" value="Genomic_DNA"/>
</dbReference>
<keyword evidence="5" id="KW-0862">Zinc</keyword>
<comment type="pathway">
    <text evidence="1">Protein modification; protein ubiquitination.</text>
</comment>
<dbReference type="GO" id="GO:0008270">
    <property type="term" value="F:zinc ion binding"/>
    <property type="evidence" value="ECO:0007669"/>
    <property type="project" value="UniProtKB-KW"/>
</dbReference>
<keyword evidence="8" id="KW-1185">Reference proteome</keyword>
<dbReference type="GO" id="GO:0045835">
    <property type="term" value="P:negative regulation of meiotic nuclear division"/>
    <property type="evidence" value="ECO:0007669"/>
    <property type="project" value="InterPro"/>
</dbReference>
<dbReference type="GO" id="GO:0005634">
    <property type="term" value="C:nucleus"/>
    <property type="evidence" value="ECO:0007669"/>
    <property type="project" value="TreeGrafter"/>
</dbReference>
<keyword evidence="3" id="KW-0863">Zinc-finger</keyword>
<dbReference type="PROSITE" id="PS00518">
    <property type="entry name" value="ZF_RING_1"/>
    <property type="match status" value="1"/>
</dbReference>
<dbReference type="SUPFAM" id="SSF57850">
    <property type="entry name" value="RING/U-box"/>
    <property type="match status" value="1"/>
</dbReference>
<evidence type="ECO:0000313" key="7">
    <source>
        <dbReference type="EMBL" id="CAI9721982.1"/>
    </source>
</evidence>
<evidence type="ECO:0000259" key="6">
    <source>
        <dbReference type="PROSITE" id="PS51872"/>
    </source>
</evidence>
<sequence>MSEFNCLQPNICATDLHNKVVLADLFVKNRQKMTLDITDKYFNHHNKKMWFRKNIDSSNFKKPILTSTPLDVPSSKYFDDSGYVSPPCNTITPLNLNERFSQEPVSIEKFEVSLDHEYHQVPQNRLDWQEAEEEDVLGKKQLRRSLNAVSQKRVNTENITILGKSIDCSNIIGKRIGRKNCDIVSGLDQRNISAFLTELVGYLSPEDVHSIYYVSKRWQAVCGKIPQAQIKLKQFQATRRSAAIENKENYNRVCETNIQKSMTVTKSELFLQHAASLQNDQHLQKCPKCQYPAKVHPVADKGVCTNNVCNHQYCSKCLANYHGSASCVLIGVKRLPKEILNTRKAKKFLKRL</sequence>
<dbReference type="CDD" id="cd22086">
    <property type="entry name" value="F-box_EMI"/>
    <property type="match status" value="1"/>
</dbReference>
<evidence type="ECO:0000256" key="5">
    <source>
        <dbReference type="ARBA" id="ARBA00022833"/>
    </source>
</evidence>
<dbReference type="InterPro" id="IPR002867">
    <property type="entry name" value="IBR_dom"/>
</dbReference>
<dbReference type="InterPro" id="IPR047147">
    <property type="entry name" value="FBX5_43"/>
</dbReference>
<evidence type="ECO:0000256" key="4">
    <source>
        <dbReference type="ARBA" id="ARBA00022786"/>
    </source>
</evidence>
<dbReference type="CDD" id="cd20348">
    <property type="entry name" value="BRcat_RBR_EMI"/>
    <property type="match status" value="1"/>
</dbReference>
<dbReference type="InterPro" id="IPR017907">
    <property type="entry name" value="Znf_RING_CS"/>
</dbReference>
<evidence type="ECO:0000256" key="1">
    <source>
        <dbReference type="ARBA" id="ARBA00004906"/>
    </source>
</evidence>
<dbReference type="Gene3D" id="2.20.25.20">
    <property type="match status" value="1"/>
</dbReference>
<keyword evidence="2" id="KW-0479">Metal-binding</keyword>
<evidence type="ECO:0000256" key="2">
    <source>
        <dbReference type="ARBA" id="ARBA00022723"/>
    </source>
</evidence>
<dbReference type="Proteomes" id="UP001162480">
    <property type="component" value="Chromosome 4"/>
</dbReference>
<dbReference type="Pfam" id="PF01485">
    <property type="entry name" value="IBR"/>
    <property type="match status" value="1"/>
</dbReference>
<name>A0AA36AW59_OCTVU</name>
<gene>
    <name evidence="7" type="ORF">OCTVUL_1B005634</name>
</gene>
<protein>
    <recommendedName>
        <fullName evidence="6">ZBR-type domain-containing protein</fullName>
    </recommendedName>
</protein>
<dbReference type="AlphaFoldDB" id="A0AA36AW59"/>
<proteinExistence type="predicted"/>
<reference evidence="7" key="1">
    <citation type="submission" date="2023-08" db="EMBL/GenBank/DDBJ databases">
        <authorList>
            <person name="Alioto T."/>
            <person name="Alioto T."/>
            <person name="Gomez Garrido J."/>
        </authorList>
    </citation>
    <scope>NUCLEOTIDE SEQUENCE</scope>
</reference>
<dbReference type="PROSITE" id="PS51872">
    <property type="entry name" value="ZF_ZBR"/>
    <property type="match status" value="1"/>
</dbReference>
<dbReference type="PANTHER" id="PTHR15493">
    <property type="entry name" value="F-BOX ONLY PROTEIN 5 AND 43"/>
    <property type="match status" value="1"/>
</dbReference>
<dbReference type="GO" id="GO:0007088">
    <property type="term" value="P:regulation of mitotic nuclear division"/>
    <property type="evidence" value="ECO:0007669"/>
    <property type="project" value="InterPro"/>
</dbReference>
<evidence type="ECO:0000256" key="3">
    <source>
        <dbReference type="ARBA" id="ARBA00022771"/>
    </source>
</evidence>